<dbReference type="VEuPathDB" id="FungiDB:PV07_11835"/>
<proteinExistence type="predicted"/>
<gene>
    <name evidence="2" type="ORF">PV07_11835</name>
</gene>
<evidence type="ECO:0000256" key="1">
    <source>
        <dbReference type="SAM" id="MobiDB-lite"/>
    </source>
</evidence>
<keyword evidence="3" id="KW-1185">Reference proteome</keyword>
<evidence type="ECO:0000313" key="2">
    <source>
        <dbReference type="EMBL" id="KIW23651.1"/>
    </source>
</evidence>
<feature type="compositionally biased region" description="Polar residues" evidence="1">
    <location>
        <begin position="119"/>
        <end position="130"/>
    </location>
</feature>
<feature type="region of interest" description="Disordered" evidence="1">
    <location>
        <begin position="45"/>
        <end position="64"/>
    </location>
</feature>
<dbReference type="HOGENOM" id="CLU_019654_0_0_1"/>
<organism evidence="2 3">
    <name type="scientific">Cladophialophora immunda</name>
    <dbReference type="NCBI Taxonomy" id="569365"/>
    <lineage>
        <taxon>Eukaryota</taxon>
        <taxon>Fungi</taxon>
        <taxon>Dikarya</taxon>
        <taxon>Ascomycota</taxon>
        <taxon>Pezizomycotina</taxon>
        <taxon>Eurotiomycetes</taxon>
        <taxon>Chaetothyriomycetidae</taxon>
        <taxon>Chaetothyriales</taxon>
        <taxon>Herpotrichiellaceae</taxon>
        <taxon>Cladophialophora</taxon>
    </lineage>
</organism>
<dbReference type="EMBL" id="KN847046">
    <property type="protein sequence ID" value="KIW23651.1"/>
    <property type="molecule type" value="Genomic_DNA"/>
</dbReference>
<sequence length="633" mass="70320">MLPCTGYEETTMDKDKDNKDDDGKVSKPYDGPFLFINKTSETLGRSRDESFTISSHVSKTHRKWLKDERLRRLHASSSKAVAAQRSILPAASSRIPGVSPDNDASVEDHPGPARAVADPSQSQDGGSASRVTGRRSVGESVPGDEHSQPVYPFEDSQENIDQQRTAASWVRNRRAWAINKPSLALWKGSSDPFSAAAVPLAASDHEIIRLAQRFFVFVAWPDKTSAVWRAPIADTSSSNIHLDETIADEAEVHAILAAGYAVNGELSGQDSERSLTRQLLHKTKAVALLRDRLAKHGFSPSVTTLIRLLISLDFHASDNESALVHLRGLWAMASTTPGVLVDAQELLLISDAWISISLLKRPEISPQRYDPGPRSQHAFDQVLRELERKHGIAVTDGAESSTPEAAFDESMWKLLEGAHEIVNTKRIVGEITDTRLHEEVVHWINRRSSAVSGYCTTGYVNATELAGSPKLDDTNKVKQTLMAAACLSAMMLMNFKFLDLPHNYNFSRTCQKIEQVLRSVSQALAREPQPAQDSDYLWLLFLAAMGNDIFTARGDIPYSPWPATEFHRVGERLNIAIEAQQQQPAATATATAILRRYPWYAEMDVFILELLCQKQPRAQIISWSRWRDILNIA</sequence>
<evidence type="ECO:0000313" key="3">
    <source>
        <dbReference type="Proteomes" id="UP000054466"/>
    </source>
</evidence>
<dbReference type="AlphaFoldDB" id="A0A0D1Z7P0"/>
<name>A0A0D1Z7P0_9EURO</name>
<dbReference type="GeneID" id="27351029"/>
<dbReference type="Proteomes" id="UP000054466">
    <property type="component" value="Unassembled WGS sequence"/>
</dbReference>
<dbReference type="OrthoDB" id="4147160at2759"/>
<dbReference type="RefSeq" id="XP_016243867.1">
    <property type="nucleotide sequence ID" value="XM_016399305.1"/>
</dbReference>
<feature type="region of interest" description="Disordered" evidence="1">
    <location>
        <begin position="75"/>
        <end position="159"/>
    </location>
</feature>
<feature type="region of interest" description="Disordered" evidence="1">
    <location>
        <begin position="1"/>
        <end position="31"/>
    </location>
</feature>
<reference evidence="2 3" key="1">
    <citation type="submission" date="2015-01" db="EMBL/GenBank/DDBJ databases">
        <title>The Genome Sequence of Cladophialophora immunda CBS83496.</title>
        <authorList>
            <consortium name="The Broad Institute Genomics Platform"/>
            <person name="Cuomo C."/>
            <person name="de Hoog S."/>
            <person name="Gorbushina A."/>
            <person name="Stielow B."/>
            <person name="Teixiera M."/>
            <person name="Abouelleil A."/>
            <person name="Chapman S.B."/>
            <person name="Priest M."/>
            <person name="Young S.K."/>
            <person name="Wortman J."/>
            <person name="Nusbaum C."/>
            <person name="Birren B."/>
        </authorList>
    </citation>
    <scope>NUCLEOTIDE SEQUENCE [LARGE SCALE GENOMIC DNA]</scope>
    <source>
        <strain evidence="2 3">CBS 83496</strain>
    </source>
</reference>
<feature type="compositionally biased region" description="Basic and acidic residues" evidence="1">
    <location>
        <begin position="11"/>
        <end position="27"/>
    </location>
</feature>
<protein>
    <submittedName>
        <fullName evidence="2">Uncharacterized protein</fullName>
    </submittedName>
</protein>
<accession>A0A0D1Z7P0</accession>